<dbReference type="InterPro" id="IPR051480">
    <property type="entry name" value="Endocytic_GEF_Adapter"/>
</dbReference>
<dbReference type="InterPro" id="IPR001452">
    <property type="entry name" value="SH3_domain"/>
</dbReference>
<dbReference type="Pfam" id="PF00621">
    <property type="entry name" value="RhoGEF"/>
    <property type="match status" value="1"/>
</dbReference>
<evidence type="ECO:0000256" key="7">
    <source>
        <dbReference type="SAM" id="MobiDB-lite"/>
    </source>
</evidence>
<feature type="domain" description="EH" evidence="11">
    <location>
        <begin position="18"/>
        <end position="106"/>
    </location>
</feature>
<keyword evidence="3" id="KW-0963">Cytoplasm</keyword>
<evidence type="ECO:0000256" key="1">
    <source>
        <dbReference type="ARBA" id="ARBA00004496"/>
    </source>
</evidence>
<feature type="domain" description="DH" evidence="10">
    <location>
        <begin position="1176"/>
        <end position="1357"/>
    </location>
</feature>
<evidence type="ECO:0000256" key="4">
    <source>
        <dbReference type="ARBA" id="ARBA00022583"/>
    </source>
</evidence>
<evidence type="ECO:0000313" key="13">
    <source>
        <dbReference type="EMBL" id="KAF7267226.1"/>
    </source>
</evidence>
<feature type="compositionally biased region" description="Basic and acidic residues" evidence="7">
    <location>
        <begin position="446"/>
        <end position="535"/>
    </location>
</feature>
<dbReference type="InterPro" id="IPR002048">
    <property type="entry name" value="EF_hand_dom"/>
</dbReference>
<dbReference type="InterPro" id="IPR035899">
    <property type="entry name" value="DBL_dom_sf"/>
</dbReference>
<dbReference type="Pfam" id="PF14604">
    <property type="entry name" value="SH3_9"/>
    <property type="match status" value="2"/>
</dbReference>
<dbReference type="GO" id="GO:0005737">
    <property type="term" value="C:cytoplasm"/>
    <property type="evidence" value="ECO:0007669"/>
    <property type="project" value="UniProtKB-SubCell"/>
</dbReference>
<dbReference type="SUPFAM" id="SSF47473">
    <property type="entry name" value="EF-hand"/>
    <property type="match status" value="2"/>
</dbReference>
<dbReference type="SMART" id="SM00239">
    <property type="entry name" value="C2"/>
    <property type="match status" value="1"/>
</dbReference>
<dbReference type="Proteomes" id="UP000625711">
    <property type="component" value="Unassembled WGS sequence"/>
</dbReference>
<feature type="domain" description="EF-hand" evidence="12">
    <location>
        <begin position="50"/>
        <end position="85"/>
    </location>
</feature>
<dbReference type="SUPFAM" id="SSF50044">
    <property type="entry name" value="SH3-domain"/>
    <property type="match status" value="4"/>
</dbReference>
<dbReference type="InterPro" id="IPR001849">
    <property type="entry name" value="PH_domain"/>
</dbReference>
<dbReference type="OrthoDB" id="207120at2759"/>
<evidence type="ECO:0000259" key="8">
    <source>
        <dbReference type="PROSITE" id="PS50002"/>
    </source>
</evidence>
<dbReference type="PANTHER" id="PTHR46006">
    <property type="entry name" value="RHO GUANINE NUCLEOTIDE EXCHANGE FACTOR AT 64C, ISOFORM A"/>
    <property type="match status" value="1"/>
</dbReference>
<evidence type="ECO:0000256" key="6">
    <source>
        <dbReference type="PROSITE-ProRule" id="PRU00192"/>
    </source>
</evidence>
<evidence type="ECO:0000256" key="2">
    <source>
        <dbReference type="ARBA" id="ARBA00022443"/>
    </source>
</evidence>
<dbReference type="CDD" id="cd11839">
    <property type="entry name" value="SH3_Intersectin_4"/>
    <property type="match status" value="1"/>
</dbReference>
<sequence length="1685" mass="188883">MSAAGTPSTDPWVIVPRERARYEEQFKSLKPNNGIITGEQAKGFFLQSLLPPAILGQIWGLADTDSDGKMDINEFSIACKLINLKIRGFEVPQGLPPSLLASLKQTPPAIPPLPNAGLMGHPPARPEPPKIPPVASIPQTQQYMTSTQPMIGTAQPLINSAQPLIGTQSLIGTSQPLIPSAQPITHQPLMGIVQPVNIMGGTVSSSGSMIPTGIVPPMQTNVQPLVGNVPLNTTITPINSTLPPAISGFGTQPSNAGIIPPAIPPIATSLPMGSVGQLSPVGSIGSVGAAQNVGPGATSTPRASVTSLDRTASLESATSDWAVPHQTKLKYTQIFNTTDRTRSGFLSGAQARNLMVQTKLGQQVLAQIWTLADMDKDGRLGCEEFVLAMHLCEQALAGIHPPVKLAPDLIPPSFRRTTRTASVSSQGSTVNADHDPASTLQQQASFEDKRKENYEKGQAELERRRKTLLDQQRKEAEERERKEREEEERKEKARQEAERKRMEELEKMMREQQEKEKLMEEERKRQAEQREAARKEMERQRQLEWEKQRLQELQHQRQREQENVLKLKARNQSLSIELSSLNDQVRDLSQKICDTRIGVSNVKTTIDGMRSTRDTQMQEMSQLKNKLKDQNARLLALSQEKIKLDARNKINTQDSEQAKLVFDNKEITIKNLKEKMTDMQANIDSKLSDIENNNSQLSELKSQMNNLITECETLYKSYEEKRNKVLELKNSAKNIDYSDAWKSNDDWGNNTSSDWPVDNNWGDSTVPPDIENIPGVHKYRAIYEFNARNNDEISFQPGDIIHVPEQQTGEPGWLAGEIRGHTGWFPESYVEPVDGVGIKGAETTSSQPEQIQSPEVTAEPMKLEGISEVQETTEPVAVIEPAPVTTAVQLEGEPEYFIANYPYQSQEPGDLTFNAGDVIAVYKKDGDWWTGKLNDNVGIFPSNYVQVVEQSAPVATVEVAKVQSASDVETVPTGVSAAEVTSALENISNVSTVDNEVSQINENKSAEKPVDFSAASNAQVLKGKKPEIASVIAPYQGTSPEQLSLARGQLIMIRKKTDSGWWEGELQAKGRKRQVGWFPASYVKILNSSGKISGRTTPVSTTRMQQEVVIDKVVALYPYTAINPDELSFLKDDIINVTAREEEAWWRGELNGVSGLFPSNYVAPLQQNQLSPQDKKRQEAINELIQTETAYIHDMSIVHEVFEIPLRKSKLISTKDVDEIFVNWQEILLCNQQFLEALTNAHNLDVDTIGDVICKHLPKMTAYVTFCGKQLESAVLLQQLTESSTAFREFCKKCQNNYKTKGMPLSSFLLKPMQRITKYPLLINKILENTRESHPDYKSLAEAQRISEKFLNSVNENVRLKENQERMQWLQQYVQNDLNLKFNSNTNKLGIRQLLHYGTFSKLKTGKDLLGFLFNDLFILVQPSKNITGQFNFQRNFNVIYKLYKQPILIQHITVSRESSDSVEYGTDSNRVIKIHDEKTGYKIFLLASTVHECNTWSKKIETAREAYQKINNLNKQNKRKTQLHLGPSCGRLLVLVHKGKRLVLSVKCTPETCNYSRNRGKSHNESIYCKVTLGNQEQETGFARDSLNNGNVPPNGVPQIPSFVWNHSMQFQLRNINEEVLTFTVLEHNPYSQDEFLGKVELKLKDIYQESLNTNGPISKKLILHQVETGEISVKLDLHIFKTY</sequence>
<feature type="domain" description="EF-hand" evidence="12">
    <location>
        <begin position="360"/>
        <end position="395"/>
    </location>
</feature>
<dbReference type="SMART" id="SM00233">
    <property type="entry name" value="PH"/>
    <property type="match status" value="1"/>
</dbReference>
<dbReference type="Pfam" id="PF16652">
    <property type="entry name" value="PH_13"/>
    <property type="match status" value="1"/>
</dbReference>
<reference evidence="13" key="1">
    <citation type="submission" date="2020-08" db="EMBL/GenBank/DDBJ databases">
        <title>Genome sequencing and assembly of the red palm weevil Rhynchophorus ferrugineus.</title>
        <authorList>
            <person name="Dias G.B."/>
            <person name="Bergman C.M."/>
            <person name="Manee M."/>
        </authorList>
    </citation>
    <scope>NUCLEOTIDE SEQUENCE</scope>
    <source>
        <strain evidence="13">AA-2017</strain>
        <tissue evidence="13">Whole larva</tissue>
    </source>
</reference>
<evidence type="ECO:0000259" key="10">
    <source>
        <dbReference type="PROSITE" id="PS50010"/>
    </source>
</evidence>
<dbReference type="PROSITE" id="PS50031">
    <property type="entry name" value="EH"/>
    <property type="match status" value="2"/>
</dbReference>
<dbReference type="Gene3D" id="2.30.29.30">
    <property type="entry name" value="Pleckstrin-homology domain (PH domain)/Phosphotyrosine-binding domain (PTB)"/>
    <property type="match status" value="1"/>
</dbReference>
<dbReference type="EMBL" id="JAACXV010014451">
    <property type="protein sequence ID" value="KAF7267226.1"/>
    <property type="molecule type" value="Genomic_DNA"/>
</dbReference>
<dbReference type="InterPro" id="IPR000261">
    <property type="entry name" value="EH_dom"/>
</dbReference>
<evidence type="ECO:0000259" key="11">
    <source>
        <dbReference type="PROSITE" id="PS50031"/>
    </source>
</evidence>
<feature type="domain" description="SH3" evidence="8">
    <location>
        <begin position="1108"/>
        <end position="1167"/>
    </location>
</feature>
<dbReference type="PROSITE" id="PS00018">
    <property type="entry name" value="EF_HAND_1"/>
    <property type="match status" value="2"/>
</dbReference>
<evidence type="ECO:0000259" key="12">
    <source>
        <dbReference type="PROSITE" id="PS50222"/>
    </source>
</evidence>
<evidence type="ECO:0000313" key="14">
    <source>
        <dbReference type="Proteomes" id="UP000625711"/>
    </source>
</evidence>
<dbReference type="InterPro" id="IPR018247">
    <property type="entry name" value="EF_Hand_1_Ca_BS"/>
</dbReference>
<dbReference type="PRINTS" id="PR00452">
    <property type="entry name" value="SH3DOMAIN"/>
</dbReference>
<dbReference type="InterPro" id="IPR011993">
    <property type="entry name" value="PH-like_dom_sf"/>
</dbReference>
<feature type="domain" description="SH3" evidence="8">
    <location>
        <begin position="1024"/>
        <end position="1088"/>
    </location>
</feature>
<dbReference type="SMART" id="SM00027">
    <property type="entry name" value="EH"/>
    <property type="match status" value="2"/>
</dbReference>
<accession>A0A834M457</accession>
<dbReference type="GO" id="GO:0006897">
    <property type="term" value="P:endocytosis"/>
    <property type="evidence" value="ECO:0007669"/>
    <property type="project" value="UniProtKB-KW"/>
</dbReference>
<dbReference type="Pfam" id="PF00168">
    <property type="entry name" value="C2"/>
    <property type="match status" value="1"/>
</dbReference>
<dbReference type="InterPro" id="IPR000008">
    <property type="entry name" value="C2_dom"/>
</dbReference>
<dbReference type="GO" id="GO:0035025">
    <property type="term" value="P:positive regulation of Rho protein signal transduction"/>
    <property type="evidence" value="ECO:0007669"/>
    <property type="project" value="TreeGrafter"/>
</dbReference>
<evidence type="ECO:0000256" key="5">
    <source>
        <dbReference type="ARBA" id="ARBA00022837"/>
    </source>
</evidence>
<dbReference type="GO" id="GO:0005085">
    <property type="term" value="F:guanyl-nucleotide exchange factor activity"/>
    <property type="evidence" value="ECO:0007669"/>
    <property type="project" value="InterPro"/>
</dbReference>
<dbReference type="InterPro" id="IPR035892">
    <property type="entry name" value="C2_domain_sf"/>
</dbReference>
<dbReference type="SMART" id="SM00326">
    <property type="entry name" value="SH3"/>
    <property type="match status" value="4"/>
</dbReference>
<gene>
    <name evidence="13" type="ORF">GWI33_019555</name>
</gene>
<dbReference type="PANTHER" id="PTHR46006:SF6">
    <property type="entry name" value="INTERSECTIN-2 ISOFORM X1"/>
    <property type="match status" value="1"/>
</dbReference>
<dbReference type="SMART" id="SM00325">
    <property type="entry name" value="RhoGEF"/>
    <property type="match status" value="1"/>
</dbReference>
<dbReference type="Gene3D" id="2.30.30.40">
    <property type="entry name" value="SH3 Domains"/>
    <property type="match status" value="4"/>
</dbReference>
<feature type="compositionally biased region" description="Polar residues" evidence="7">
    <location>
        <begin position="419"/>
        <end position="431"/>
    </location>
</feature>
<keyword evidence="4" id="KW-0254">Endocytosis</keyword>
<dbReference type="InterPro" id="IPR011992">
    <property type="entry name" value="EF-hand-dom_pair"/>
</dbReference>
<dbReference type="PROSITE" id="PS50002">
    <property type="entry name" value="SH3"/>
    <property type="match status" value="4"/>
</dbReference>
<evidence type="ECO:0008006" key="15">
    <source>
        <dbReference type="Google" id="ProtNLM"/>
    </source>
</evidence>
<dbReference type="Pfam" id="PF12763">
    <property type="entry name" value="EH"/>
    <property type="match status" value="2"/>
</dbReference>
<dbReference type="InterPro" id="IPR036028">
    <property type="entry name" value="SH3-like_dom_sf"/>
</dbReference>
<dbReference type="InterPro" id="IPR000219">
    <property type="entry name" value="DH_dom"/>
</dbReference>
<dbReference type="CDD" id="cd00052">
    <property type="entry name" value="EH"/>
    <property type="match status" value="2"/>
</dbReference>
<organism evidence="13 14">
    <name type="scientific">Rhynchophorus ferrugineus</name>
    <name type="common">Red palm weevil</name>
    <name type="synonym">Curculio ferrugineus</name>
    <dbReference type="NCBI Taxonomy" id="354439"/>
    <lineage>
        <taxon>Eukaryota</taxon>
        <taxon>Metazoa</taxon>
        <taxon>Ecdysozoa</taxon>
        <taxon>Arthropoda</taxon>
        <taxon>Hexapoda</taxon>
        <taxon>Insecta</taxon>
        <taxon>Pterygota</taxon>
        <taxon>Neoptera</taxon>
        <taxon>Endopterygota</taxon>
        <taxon>Coleoptera</taxon>
        <taxon>Polyphaga</taxon>
        <taxon>Cucujiformia</taxon>
        <taxon>Curculionidae</taxon>
        <taxon>Dryophthorinae</taxon>
        <taxon>Rhynchophorus</taxon>
    </lineage>
</organism>
<dbReference type="PROSITE" id="PS50222">
    <property type="entry name" value="EF_HAND_2"/>
    <property type="match status" value="2"/>
</dbReference>
<dbReference type="FunFam" id="2.30.30.40:FF:000072">
    <property type="entry name" value="Unconventional Myosin IB"/>
    <property type="match status" value="1"/>
</dbReference>
<dbReference type="FunFam" id="1.10.238.10:FF:000055">
    <property type="entry name" value="Intersectin-1 isoform 1"/>
    <property type="match status" value="1"/>
</dbReference>
<dbReference type="Gene3D" id="1.10.238.10">
    <property type="entry name" value="EF-hand"/>
    <property type="match status" value="2"/>
</dbReference>
<dbReference type="Gene3D" id="2.60.40.150">
    <property type="entry name" value="C2 domain"/>
    <property type="match status" value="1"/>
</dbReference>
<dbReference type="PROSITE" id="PS50010">
    <property type="entry name" value="DH_2"/>
    <property type="match status" value="1"/>
</dbReference>
<dbReference type="SUPFAM" id="SSF49562">
    <property type="entry name" value="C2 domain (Calcium/lipid-binding domain, CaLB)"/>
    <property type="match status" value="1"/>
</dbReference>
<dbReference type="CDD" id="cd00160">
    <property type="entry name" value="RhoGEF"/>
    <property type="match status" value="1"/>
</dbReference>
<evidence type="ECO:0000256" key="3">
    <source>
        <dbReference type="ARBA" id="ARBA00022490"/>
    </source>
</evidence>
<comment type="caution">
    <text evidence="13">The sequence shown here is derived from an EMBL/GenBank/DDBJ whole genome shotgun (WGS) entry which is preliminary data.</text>
</comment>
<dbReference type="Pfam" id="PF00018">
    <property type="entry name" value="SH3_1"/>
    <property type="match status" value="2"/>
</dbReference>
<dbReference type="CDD" id="cd11836">
    <property type="entry name" value="SH3_Intersectin_1"/>
    <property type="match status" value="1"/>
</dbReference>
<feature type="region of interest" description="Disordered" evidence="7">
    <location>
        <begin position="416"/>
        <end position="535"/>
    </location>
</feature>
<dbReference type="Gene3D" id="1.20.900.10">
    <property type="entry name" value="Dbl homology (DH) domain"/>
    <property type="match status" value="1"/>
</dbReference>
<comment type="subcellular location">
    <subcellularLocation>
        <location evidence="1">Cytoplasm</location>
    </subcellularLocation>
</comment>
<feature type="domain" description="SH3" evidence="8">
    <location>
        <begin position="892"/>
        <end position="950"/>
    </location>
</feature>
<feature type="domain" description="SH3" evidence="8">
    <location>
        <begin position="774"/>
        <end position="835"/>
    </location>
</feature>
<proteinExistence type="predicted"/>
<protein>
    <recommendedName>
        <fullName evidence="15">Intersectin-1</fullName>
    </recommendedName>
</protein>
<dbReference type="GO" id="GO:0005509">
    <property type="term" value="F:calcium ion binding"/>
    <property type="evidence" value="ECO:0007669"/>
    <property type="project" value="InterPro"/>
</dbReference>
<dbReference type="CDD" id="cd11838">
    <property type="entry name" value="SH3_Intersectin_3"/>
    <property type="match status" value="1"/>
</dbReference>
<dbReference type="SMART" id="SM00054">
    <property type="entry name" value="EFh"/>
    <property type="match status" value="3"/>
</dbReference>
<keyword evidence="5" id="KW-0106">Calcium</keyword>
<keyword evidence="14" id="KW-1185">Reference proteome</keyword>
<dbReference type="PROSITE" id="PS50004">
    <property type="entry name" value="C2"/>
    <property type="match status" value="1"/>
</dbReference>
<evidence type="ECO:0000259" key="9">
    <source>
        <dbReference type="PROSITE" id="PS50004"/>
    </source>
</evidence>
<dbReference type="SUPFAM" id="SSF48065">
    <property type="entry name" value="DBL homology domain (DH-domain)"/>
    <property type="match status" value="1"/>
</dbReference>
<feature type="domain" description="EH" evidence="11">
    <location>
        <begin position="327"/>
        <end position="416"/>
    </location>
</feature>
<keyword evidence="2 6" id="KW-0728">SH3 domain</keyword>
<dbReference type="SUPFAM" id="SSF50729">
    <property type="entry name" value="PH domain-like"/>
    <property type="match status" value="1"/>
</dbReference>
<name>A0A834M457_RHYFE</name>
<feature type="domain" description="C2" evidence="9">
    <location>
        <begin position="1518"/>
        <end position="1663"/>
    </location>
</feature>